<comment type="caution">
    <text evidence="2">The sequence shown here is derived from an EMBL/GenBank/DDBJ whole genome shotgun (WGS) entry which is preliminary data.</text>
</comment>
<feature type="compositionally biased region" description="Basic and acidic residues" evidence="1">
    <location>
        <begin position="98"/>
        <end position="108"/>
    </location>
</feature>
<accession>A0ABV0AYB3</accession>
<feature type="region of interest" description="Disordered" evidence="1">
    <location>
        <begin position="89"/>
        <end position="108"/>
    </location>
</feature>
<gene>
    <name evidence="2" type="ORF">AAH991_31675</name>
</gene>
<evidence type="ECO:0000313" key="2">
    <source>
        <dbReference type="EMBL" id="MEN3539705.1"/>
    </source>
</evidence>
<name>A0ABV0AYB3_9ACTN</name>
<protein>
    <recommendedName>
        <fullName evidence="4">ESX-1 secretion-associated protein</fullName>
    </recommendedName>
</protein>
<evidence type="ECO:0008006" key="4">
    <source>
        <dbReference type="Google" id="ProtNLM"/>
    </source>
</evidence>
<evidence type="ECO:0000256" key="1">
    <source>
        <dbReference type="SAM" id="MobiDB-lite"/>
    </source>
</evidence>
<proteinExistence type="predicted"/>
<evidence type="ECO:0000313" key="3">
    <source>
        <dbReference type="Proteomes" id="UP001447516"/>
    </source>
</evidence>
<dbReference type="EMBL" id="JBDJAW010000037">
    <property type="protein sequence ID" value="MEN3539705.1"/>
    <property type="molecule type" value="Genomic_DNA"/>
</dbReference>
<keyword evidence="3" id="KW-1185">Reference proteome</keyword>
<organism evidence="2 3">
    <name type="scientific">Microbispora maris</name>
    <dbReference type="NCBI Taxonomy" id="3144104"/>
    <lineage>
        <taxon>Bacteria</taxon>
        <taxon>Bacillati</taxon>
        <taxon>Actinomycetota</taxon>
        <taxon>Actinomycetes</taxon>
        <taxon>Streptosporangiales</taxon>
        <taxon>Streptosporangiaceae</taxon>
        <taxon>Microbispora</taxon>
    </lineage>
</organism>
<dbReference type="Proteomes" id="UP001447516">
    <property type="component" value="Unassembled WGS sequence"/>
</dbReference>
<reference evidence="2 3" key="1">
    <citation type="submission" date="2024-05" db="EMBL/GenBank/DDBJ databases">
        <title>Microbispora sp.ZYX-F-249.</title>
        <authorList>
            <person name="Xie H."/>
        </authorList>
    </citation>
    <scope>NUCLEOTIDE SEQUENCE [LARGE SCALE GENOMIC DNA]</scope>
    <source>
        <strain evidence="2 3">ZYX-F-249</strain>
    </source>
</reference>
<dbReference type="RefSeq" id="WP_346229592.1">
    <property type="nucleotide sequence ID" value="NZ_JBDJAW010000037.1"/>
</dbReference>
<sequence length="108" mass="11494">MESGLEIIHDRMRQDASRMQVHGEDFAAALRRLRERGLGGAAWQDDGLLGMLTGPYAECTLLGVEALTGLSAAMGDTGDGLGRVSARVGEAEGASLSRSRDLYGEQWA</sequence>